<protein>
    <submittedName>
        <fullName evidence="6">Disease resistance protein RPM1</fullName>
    </submittedName>
</protein>
<dbReference type="Gene3D" id="1.10.8.430">
    <property type="entry name" value="Helical domain of apoptotic protease-activating factors"/>
    <property type="match status" value="1"/>
</dbReference>
<gene>
    <name evidence="6" type="ORF">KK1_010855</name>
</gene>
<dbReference type="Pfam" id="PF23559">
    <property type="entry name" value="WHD_DRP"/>
    <property type="match status" value="1"/>
</dbReference>
<dbReference type="OMA" id="FRNTRVK"/>
<organism evidence="6 7">
    <name type="scientific">Cajanus cajan</name>
    <name type="common">Pigeon pea</name>
    <name type="synonym">Cajanus indicus</name>
    <dbReference type="NCBI Taxonomy" id="3821"/>
    <lineage>
        <taxon>Eukaryota</taxon>
        <taxon>Viridiplantae</taxon>
        <taxon>Streptophyta</taxon>
        <taxon>Embryophyta</taxon>
        <taxon>Tracheophyta</taxon>
        <taxon>Spermatophyta</taxon>
        <taxon>Magnoliopsida</taxon>
        <taxon>eudicotyledons</taxon>
        <taxon>Gunneridae</taxon>
        <taxon>Pentapetalae</taxon>
        <taxon>rosids</taxon>
        <taxon>fabids</taxon>
        <taxon>Fabales</taxon>
        <taxon>Fabaceae</taxon>
        <taxon>Papilionoideae</taxon>
        <taxon>50 kb inversion clade</taxon>
        <taxon>NPAAA clade</taxon>
        <taxon>indigoferoid/millettioid clade</taxon>
        <taxon>Phaseoleae</taxon>
        <taxon>Cajanus</taxon>
    </lineage>
</organism>
<dbReference type="Gramene" id="C.cajan_10549.t">
    <property type="protein sequence ID" value="C.cajan_10549.t"/>
    <property type="gene ID" value="C.cajan_10549"/>
</dbReference>
<evidence type="ECO:0000259" key="3">
    <source>
        <dbReference type="Pfam" id="PF00931"/>
    </source>
</evidence>
<feature type="domain" description="Disease resistance protein winged helix" evidence="4">
    <location>
        <begin position="377"/>
        <end position="447"/>
    </location>
</feature>
<dbReference type="Pfam" id="PF23598">
    <property type="entry name" value="LRR_14"/>
    <property type="match status" value="1"/>
</dbReference>
<dbReference type="InterPro" id="IPR044974">
    <property type="entry name" value="Disease_R_plants"/>
</dbReference>
<evidence type="ECO:0000256" key="1">
    <source>
        <dbReference type="ARBA" id="ARBA00022737"/>
    </source>
</evidence>
<dbReference type="GO" id="GO:0043531">
    <property type="term" value="F:ADP binding"/>
    <property type="evidence" value="ECO:0007669"/>
    <property type="project" value="InterPro"/>
</dbReference>
<evidence type="ECO:0000313" key="7">
    <source>
        <dbReference type="Proteomes" id="UP000075243"/>
    </source>
</evidence>
<dbReference type="FunFam" id="1.10.10.10:FF:000322">
    <property type="entry name" value="Probable disease resistance protein At1g63360"/>
    <property type="match status" value="1"/>
</dbReference>
<dbReference type="GO" id="GO:0098542">
    <property type="term" value="P:defense response to other organism"/>
    <property type="evidence" value="ECO:0007669"/>
    <property type="project" value="TreeGrafter"/>
</dbReference>
<evidence type="ECO:0000259" key="4">
    <source>
        <dbReference type="Pfam" id="PF23559"/>
    </source>
</evidence>
<evidence type="ECO:0000256" key="2">
    <source>
        <dbReference type="ARBA" id="ARBA00022821"/>
    </source>
</evidence>
<reference evidence="6 7" key="1">
    <citation type="journal article" date="2012" name="Nat. Biotechnol.">
        <title>Draft genome sequence of pigeonpea (Cajanus cajan), an orphan legume crop of resource-poor farmers.</title>
        <authorList>
            <person name="Varshney R.K."/>
            <person name="Chen W."/>
            <person name="Li Y."/>
            <person name="Bharti A.K."/>
            <person name="Saxena R.K."/>
            <person name="Schlueter J.A."/>
            <person name="Donoghue M.T."/>
            <person name="Azam S."/>
            <person name="Fan G."/>
            <person name="Whaley A.M."/>
            <person name="Farmer A.D."/>
            <person name="Sheridan J."/>
            <person name="Iwata A."/>
            <person name="Tuteja R."/>
            <person name="Penmetsa R.V."/>
            <person name="Wu W."/>
            <person name="Upadhyaya H.D."/>
            <person name="Yang S.P."/>
            <person name="Shah T."/>
            <person name="Saxena K.B."/>
            <person name="Michael T."/>
            <person name="McCombie W.R."/>
            <person name="Yang B."/>
            <person name="Zhang G."/>
            <person name="Yang H."/>
            <person name="Wang J."/>
            <person name="Spillane C."/>
            <person name="Cook D.R."/>
            <person name="May G.D."/>
            <person name="Xu X."/>
            <person name="Jackson S.A."/>
        </authorList>
    </citation>
    <scope>NUCLEOTIDE SEQUENCE [LARGE SCALE GENOMIC DNA]</scope>
    <source>
        <strain evidence="7">cv. Asha</strain>
    </source>
</reference>
<evidence type="ECO:0000259" key="5">
    <source>
        <dbReference type="Pfam" id="PF23598"/>
    </source>
</evidence>
<dbReference type="InterPro" id="IPR042197">
    <property type="entry name" value="Apaf_helical"/>
</dbReference>
<dbReference type="InterPro" id="IPR032675">
    <property type="entry name" value="LRR_dom_sf"/>
</dbReference>
<name>A0A151TX07_CAJCA</name>
<sequence>MICDEKNPLDPGCAALPCEPVDFIKSLILRLQIANKIHDVKSLVQGIEGKDGLQSRFPLEQRPSSSRGNPNVIWQNLRLEPLFTKETEVVGIDGPKDKLKDWLTKGRKQCTVISVVGMGGLGKTTLAKQVFDNKEIVGHFDCHAWITVSQSYTVEGLLKDMLTELCKDKKKNPPLNISTMDETWLRNEVRRHLDKERYVIVFDDVWNDYFWHEIKFALVENNQSSRILITTRYDRVVECCVKNSSFQVHVHKMERLSDEKSLELFYKKAFRSDSNEHCPEQLVDGEVLRNDSNGCCPGELVDISLEIVKKCDGLPLAIVVIGGLLFRKGEDEWKMFCQDLSLELESNPELDSIKKILSLSYNDLSYNFKYCLLYFGMYPEDYEVKSNRLIRQWIAEGFVKVKEGKTSKEVAQQCLAELINRSLVQVSSFTIDGKAKSCRVHDLVRTMILGKIKDMGFCQFVGEQDQSVSSGIIRRLTIASSSNDLVGEYMPLKVLDFENTRLYCVPENLGNLIHLKYLSFRNTRVKSLPKSIGKLQNLETLDVRQTSVLEMPKEITKLRKLRHLLANMIYSFHLKDSLGGMIALQKISTLIVDYDGVVIGELGKLKQLRDLSITNFRGEHGNTLCSSIHKMQLLEKLYVDTDDDNEVIDLHIMSFPSTIRRLCLRGKLKKFPNWIPGLKNLVKLSLMCSSLTDDPLESLKDLSSLLFLSISHRAYEGETLHFENRGFRRLKELELKYLYNLKSIIIDRGALQYLEKLQLSEIPQLKTVPSGIQDLKKLEVLNIWFMSSEFEQSIAPNGGQEHWIFQHVPRVILLAGLV</sequence>
<dbReference type="Gene3D" id="3.40.50.300">
    <property type="entry name" value="P-loop containing nucleotide triphosphate hydrolases"/>
    <property type="match status" value="1"/>
</dbReference>
<dbReference type="FunFam" id="3.40.50.300:FF:001091">
    <property type="entry name" value="Probable disease resistance protein At1g61300"/>
    <property type="match status" value="1"/>
</dbReference>
<feature type="domain" description="NB-ARC" evidence="3">
    <location>
        <begin position="95"/>
        <end position="273"/>
    </location>
</feature>
<feature type="domain" description="Disease resistance R13L4/SHOC-2-like LRR" evidence="5">
    <location>
        <begin position="476"/>
        <end position="788"/>
    </location>
</feature>
<dbReference type="SUPFAM" id="SSF52540">
    <property type="entry name" value="P-loop containing nucleoside triphosphate hydrolases"/>
    <property type="match status" value="1"/>
</dbReference>
<dbReference type="InterPro" id="IPR002182">
    <property type="entry name" value="NB-ARC"/>
</dbReference>
<proteinExistence type="predicted"/>
<keyword evidence="1" id="KW-0677">Repeat</keyword>
<accession>A0A151TX07</accession>
<dbReference type="Gene3D" id="1.10.10.10">
    <property type="entry name" value="Winged helix-like DNA-binding domain superfamily/Winged helix DNA-binding domain"/>
    <property type="match status" value="1"/>
</dbReference>
<dbReference type="EMBL" id="CM003605">
    <property type="protein sequence ID" value="KYP71590.1"/>
    <property type="molecule type" value="Genomic_DNA"/>
</dbReference>
<dbReference type="Pfam" id="PF00931">
    <property type="entry name" value="NB-ARC"/>
    <property type="match status" value="1"/>
</dbReference>
<dbReference type="Gene3D" id="3.80.10.10">
    <property type="entry name" value="Ribonuclease Inhibitor"/>
    <property type="match status" value="1"/>
</dbReference>
<dbReference type="PANTHER" id="PTHR23155">
    <property type="entry name" value="DISEASE RESISTANCE PROTEIN RP"/>
    <property type="match status" value="1"/>
</dbReference>
<dbReference type="AlphaFoldDB" id="A0A151TX07"/>
<dbReference type="PANTHER" id="PTHR23155:SF1052">
    <property type="entry name" value="DISEASE RESISTANCE PROTEIN RPM1"/>
    <property type="match status" value="1"/>
</dbReference>
<evidence type="ECO:0000313" key="6">
    <source>
        <dbReference type="EMBL" id="KYP71590.1"/>
    </source>
</evidence>
<dbReference type="InterPro" id="IPR055414">
    <property type="entry name" value="LRR_R13L4/SHOC2-like"/>
</dbReference>
<keyword evidence="2" id="KW-0611">Plant defense</keyword>
<dbReference type="InterPro" id="IPR027417">
    <property type="entry name" value="P-loop_NTPase"/>
</dbReference>
<keyword evidence="7" id="KW-1185">Reference proteome</keyword>
<dbReference type="Proteomes" id="UP000075243">
    <property type="component" value="Chromosome 3"/>
</dbReference>
<dbReference type="PRINTS" id="PR00364">
    <property type="entry name" value="DISEASERSIST"/>
</dbReference>
<dbReference type="InterPro" id="IPR036388">
    <property type="entry name" value="WH-like_DNA-bd_sf"/>
</dbReference>
<dbReference type="SUPFAM" id="SSF52058">
    <property type="entry name" value="L domain-like"/>
    <property type="match status" value="1"/>
</dbReference>
<dbReference type="STRING" id="3821.A0A151TX07"/>
<dbReference type="InterPro" id="IPR058922">
    <property type="entry name" value="WHD_DRP"/>
</dbReference>